<evidence type="ECO:0000313" key="7">
    <source>
        <dbReference type="EMBL" id="QTC06674.1"/>
    </source>
</evidence>
<dbReference type="InterPro" id="IPR002541">
    <property type="entry name" value="Cyt_c_assembly"/>
</dbReference>
<keyword evidence="4 7" id="KW-0496">Mitochondrion</keyword>
<name>A0A8A4HJR0_9FABA</name>
<comment type="similarity">
    <text evidence="2">Belongs to the CcmF/CycK/Ccl1/NrfE/CcsA family.</text>
</comment>
<evidence type="ECO:0000256" key="3">
    <source>
        <dbReference type="ARBA" id="ARBA00022748"/>
    </source>
</evidence>
<dbReference type="EMBL" id="MT780311">
    <property type="protein sequence ID" value="QTC06674.1"/>
    <property type="molecule type" value="Genomic_DNA"/>
</dbReference>
<proteinExistence type="inferred from homology"/>
<sequence>MYIIYEFFHLSLFPGLFVAFTYNKKQPPAFGAAPAFWCILLSFLGLSFRHIPNNLSNYNVLTANAPFFYQISGTWSNHEGSILSWCRIPRFYGFLLCYRGRPQSHNVSKRGGHREVLYYFVSNFVKNSILSLPRYEQKTGAAPQLYTPFVLRTLVDSELRSRRNRTFDGPALFYAPLYPERIISFAPLGARRSRGSREGKRRTHPLLHLARYDKERASSIDEQRIDGALGIALFFSPFLSASSDPFVRNFFVRTEPLAESNPVPQDPISAIHPPCIYAGDVASAMGFGLCRSKIINGIVALHSPPMRKDAAEKKGTLLRSAGCVGSRITSELFTIKLKHVVAKCYPALLLRSNRSLLMLLWRRFFAFSSLWTGALVDTGREQAKRVVRNEQKETTTSPLCWSAGANTVVSDQDQKQIRIWILTCRWFLTVGIMPGSWWAHHELGRGGWWFRDPVENASFMPWVLATARIHSVILPLLHSWISFLNIVTLPCCVSGTFSIRSGLLASVHSFATDDTRGIFLWRFFLLMTGISMILFSQMKQQASVRRTYKKEMVVARSTLVHLRHLARAQPRPVMLWKNLTYYRAGYSEPAAAGFRPATKRRSLRGSLWLNEEQSAPTAFDQ</sequence>
<evidence type="ECO:0000256" key="4">
    <source>
        <dbReference type="ARBA" id="ARBA00023128"/>
    </source>
</evidence>
<dbReference type="PANTHER" id="PTHR43653:SF1">
    <property type="entry name" value="CYTOCHROME C-TYPE BIOGENESIS PROTEIN CCMF"/>
    <property type="match status" value="1"/>
</dbReference>
<geneLocation type="mitochondrion" evidence="7"/>
<organism evidence="7">
    <name type="scientific">Lathyrus fulvus</name>
    <dbReference type="NCBI Taxonomy" id="51020"/>
    <lineage>
        <taxon>Eukaryota</taxon>
        <taxon>Viridiplantae</taxon>
        <taxon>Streptophyta</taxon>
        <taxon>Embryophyta</taxon>
        <taxon>Tracheophyta</taxon>
        <taxon>Spermatophyta</taxon>
        <taxon>Magnoliopsida</taxon>
        <taxon>eudicotyledons</taxon>
        <taxon>Gunneridae</taxon>
        <taxon>Pentapetalae</taxon>
        <taxon>rosids</taxon>
        <taxon>fabids</taxon>
        <taxon>Fabales</taxon>
        <taxon>Fabaceae</taxon>
        <taxon>Papilionoideae</taxon>
        <taxon>50 kb inversion clade</taxon>
        <taxon>NPAAA clade</taxon>
        <taxon>Hologalegina</taxon>
        <taxon>IRL clade</taxon>
        <taxon>Fabeae</taxon>
        <taxon>Lathyrus</taxon>
    </lineage>
</organism>
<dbReference type="GO" id="GO:0017004">
    <property type="term" value="P:cytochrome complex assembly"/>
    <property type="evidence" value="ECO:0007669"/>
    <property type="project" value="UniProtKB-KW"/>
</dbReference>
<dbReference type="GeneID" id="69229657"/>
<feature type="transmembrane region" description="Helical" evidence="5">
    <location>
        <begin position="7"/>
        <end position="23"/>
    </location>
</feature>
<evidence type="ECO:0000256" key="1">
    <source>
        <dbReference type="ARBA" id="ARBA00004173"/>
    </source>
</evidence>
<dbReference type="GO" id="GO:0016020">
    <property type="term" value="C:membrane"/>
    <property type="evidence" value="ECO:0007669"/>
    <property type="project" value="InterPro"/>
</dbReference>
<gene>
    <name evidence="7" type="primary">ccmFn</name>
</gene>
<keyword evidence="3" id="KW-0201">Cytochrome c-type biogenesis</keyword>
<accession>A0A8A4HJR0</accession>
<dbReference type="InterPro" id="IPR003567">
    <property type="entry name" value="Cyt_c_biogenesis"/>
</dbReference>
<dbReference type="PRINTS" id="PR01410">
    <property type="entry name" value="CCBIOGENESIS"/>
</dbReference>
<dbReference type="AlphaFoldDB" id="A0A8A4HJR0"/>
<dbReference type="EMBL" id="MT780310">
    <property type="protein sequence ID" value="QTC06643.1"/>
    <property type="molecule type" value="Genomic_DNA"/>
</dbReference>
<evidence type="ECO:0000259" key="6">
    <source>
        <dbReference type="Pfam" id="PF01578"/>
    </source>
</evidence>
<keyword evidence="5" id="KW-0812">Transmembrane</keyword>
<protein>
    <submittedName>
        <fullName evidence="7">Cytochrome b biogenesis FN</fullName>
    </submittedName>
</protein>
<dbReference type="PANTHER" id="PTHR43653">
    <property type="entry name" value="CYTOCHROME C ASSEMBLY PROTEIN-RELATED"/>
    <property type="match status" value="1"/>
</dbReference>
<feature type="transmembrane region" description="Helical" evidence="5">
    <location>
        <begin position="519"/>
        <end position="536"/>
    </location>
</feature>
<dbReference type="GO" id="GO:0005739">
    <property type="term" value="C:mitochondrion"/>
    <property type="evidence" value="ECO:0007669"/>
    <property type="project" value="UniProtKB-SubCell"/>
</dbReference>
<reference evidence="7" key="1">
    <citation type="journal article" date="2021" name="Mol. Phylogenet. Evol.">
        <title>Discordant evolution of organellar genomes in peas (Pisum L.).</title>
        <authorList>
            <person name="Bogdanova V.S."/>
            <person name="Shatskaya N.V."/>
            <person name="Mglinets A.V."/>
            <person name="Kosterin O.E."/>
            <person name="Vasiliev G.V."/>
        </authorList>
    </citation>
    <scope>NUCLEOTIDE SEQUENCE</scope>
</reference>
<dbReference type="GO" id="GO:0020037">
    <property type="term" value="F:heme binding"/>
    <property type="evidence" value="ECO:0007669"/>
    <property type="project" value="InterPro"/>
</dbReference>
<evidence type="ECO:0000256" key="2">
    <source>
        <dbReference type="ARBA" id="ARBA00009186"/>
    </source>
</evidence>
<dbReference type="InterPro" id="IPR003569">
    <property type="entry name" value="Cyt_c_biogenesis_plant"/>
</dbReference>
<feature type="domain" description="Cytochrome c assembly protein" evidence="6">
    <location>
        <begin position="237"/>
        <end position="502"/>
    </location>
</feature>
<comment type="subcellular location">
    <subcellularLocation>
        <location evidence="1">Mitochondrion</location>
    </subcellularLocation>
</comment>
<feature type="transmembrane region" description="Helical" evidence="5">
    <location>
        <begin position="484"/>
        <end position="507"/>
    </location>
</feature>
<dbReference type="PIRSF" id="PIRSF005240">
    <property type="entry name" value="Cytc_biog_CcbS"/>
    <property type="match status" value="1"/>
</dbReference>
<evidence type="ECO:0000256" key="5">
    <source>
        <dbReference type="SAM" id="Phobius"/>
    </source>
</evidence>
<dbReference type="GO" id="GO:0015232">
    <property type="term" value="F:heme transmembrane transporter activity"/>
    <property type="evidence" value="ECO:0007669"/>
    <property type="project" value="InterPro"/>
</dbReference>
<dbReference type="RefSeq" id="YP_010235029.1">
    <property type="nucleotide sequence ID" value="NC_059792.1"/>
</dbReference>
<dbReference type="PRINTS" id="PR01412">
    <property type="entry name" value="CCBSBIOGNSIS"/>
</dbReference>
<keyword evidence="5" id="KW-0472">Membrane</keyword>
<keyword evidence="5" id="KW-1133">Transmembrane helix</keyword>
<dbReference type="Pfam" id="PF01578">
    <property type="entry name" value="Cytochrom_C_asm"/>
    <property type="match status" value="1"/>
</dbReference>
<feature type="transmembrane region" description="Helical" evidence="5">
    <location>
        <begin position="29"/>
        <end position="48"/>
    </location>
</feature>